<feature type="region of interest" description="Disordered" evidence="1">
    <location>
        <begin position="1"/>
        <end position="35"/>
    </location>
</feature>
<accession>A0A7S2G797</accession>
<proteinExistence type="predicted"/>
<organism evidence="2">
    <name type="scientific">Florenciella parvula</name>
    <dbReference type="NCBI Taxonomy" id="236787"/>
    <lineage>
        <taxon>Eukaryota</taxon>
        <taxon>Sar</taxon>
        <taxon>Stramenopiles</taxon>
        <taxon>Ochrophyta</taxon>
        <taxon>Dictyochophyceae</taxon>
        <taxon>Florenciellales</taxon>
        <taxon>Florenciella</taxon>
    </lineage>
</organism>
<dbReference type="AlphaFoldDB" id="A0A7S2G797"/>
<feature type="compositionally biased region" description="Polar residues" evidence="1">
    <location>
        <begin position="8"/>
        <end position="26"/>
    </location>
</feature>
<gene>
    <name evidence="2" type="ORF">FPAR1323_LOCUS13674</name>
</gene>
<name>A0A7S2G797_9STRA</name>
<protein>
    <submittedName>
        <fullName evidence="2">Uncharacterized protein</fullName>
    </submittedName>
</protein>
<evidence type="ECO:0000256" key="1">
    <source>
        <dbReference type="SAM" id="MobiDB-lite"/>
    </source>
</evidence>
<dbReference type="EMBL" id="HBGT01026268">
    <property type="protein sequence ID" value="CAD9436541.1"/>
    <property type="molecule type" value="Transcribed_RNA"/>
</dbReference>
<sequence length="172" mass="19573">MADREARTSLTVENISSPKLHNTPMNPNRRLHANNRWSAAKYDSDRLSRESYMEDEKVDPSTKILGRVADKLSSVASKTRTSEKVLRARENFRRGERVTHPTMEDEWVRKYSPARTEIEREESQREARDSLMDDDSAFTELNDVLDGLPDDLANMILVGDAPGPDGITRLQG</sequence>
<evidence type="ECO:0000313" key="2">
    <source>
        <dbReference type="EMBL" id="CAD9436541.1"/>
    </source>
</evidence>
<reference evidence="2" key="1">
    <citation type="submission" date="2021-01" db="EMBL/GenBank/DDBJ databases">
        <authorList>
            <person name="Corre E."/>
            <person name="Pelletier E."/>
            <person name="Niang G."/>
            <person name="Scheremetjew M."/>
            <person name="Finn R."/>
            <person name="Kale V."/>
            <person name="Holt S."/>
            <person name="Cochrane G."/>
            <person name="Meng A."/>
            <person name="Brown T."/>
            <person name="Cohen L."/>
        </authorList>
    </citation>
    <scope>NUCLEOTIDE SEQUENCE</scope>
    <source>
        <strain evidence="2">RCC1693</strain>
    </source>
</reference>